<keyword evidence="9" id="KW-1015">Disulfide bond</keyword>
<keyword evidence="11" id="KW-0325">Glycoprotein</keyword>
<dbReference type="GO" id="GO:0004888">
    <property type="term" value="F:transmembrane signaling receptor activity"/>
    <property type="evidence" value="ECO:0007669"/>
    <property type="project" value="Ensembl"/>
</dbReference>
<keyword evidence="2" id="KW-1003">Cell membrane</keyword>
<dbReference type="PANTHER" id="PTHR47647">
    <property type="entry name" value="C-TYPE LECTIN DOMAIN FAMILY 12 MEMBER B"/>
    <property type="match status" value="1"/>
</dbReference>
<keyword evidence="4 12" id="KW-0812">Transmembrane</keyword>
<dbReference type="Ensembl" id="ENSOGAT00000013720.2">
    <property type="protein sequence ID" value="ENSOGAP00000012289.2"/>
    <property type="gene ID" value="ENSOGAG00000013721.2"/>
</dbReference>
<dbReference type="GO" id="GO:0030246">
    <property type="term" value="F:carbohydrate binding"/>
    <property type="evidence" value="ECO:0007669"/>
    <property type="project" value="UniProtKB-KW"/>
</dbReference>
<dbReference type="Pfam" id="PF00059">
    <property type="entry name" value="Lectin_C"/>
    <property type="match status" value="1"/>
</dbReference>
<keyword evidence="7 12" id="KW-1133">Transmembrane helix</keyword>
<keyword evidence="5" id="KW-0430">Lectin</keyword>
<proteinExistence type="predicted"/>
<dbReference type="InParanoid" id="H0X9N7"/>
<comment type="subcellular location">
    <subcellularLocation>
        <location evidence="1">Cell membrane</location>
        <topology evidence="1">Single-pass type II membrane protein</topology>
    </subcellularLocation>
</comment>
<feature type="domain" description="C-type lectin" evidence="13">
    <location>
        <begin position="143"/>
        <end position="257"/>
    </location>
</feature>
<dbReference type="GO" id="GO:0032815">
    <property type="term" value="P:negative regulation of natural killer cell activation"/>
    <property type="evidence" value="ECO:0007669"/>
    <property type="project" value="Ensembl"/>
</dbReference>
<dbReference type="Gene3D" id="3.10.100.10">
    <property type="entry name" value="Mannose-Binding Protein A, subunit A"/>
    <property type="match status" value="1"/>
</dbReference>
<dbReference type="InterPro" id="IPR042916">
    <property type="entry name" value="CLEC12A/B"/>
</dbReference>
<evidence type="ECO:0000313" key="14">
    <source>
        <dbReference type="Ensembl" id="ENSOGAP00000012289.2"/>
    </source>
</evidence>
<dbReference type="InterPro" id="IPR016187">
    <property type="entry name" value="CTDL_fold"/>
</dbReference>
<dbReference type="STRING" id="30611.ENSOGAP00000012289"/>
<dbReference type="SUPFAM" id="SSF56436">
    <property type="entry name" value="C-type lectin-like"/>
    <property type="match status" value="1"/>
</dbReference>
<accession>H0X9N7</accession>
<keyword evidence="3" id="KW-0597">Phosphoprotein</keyword>
<dbReference type="OMA" id="TWMWHED"/>
<dbReference type="GO" id="GO:2001199">
    <property type="term" value="P:negative regulation of dendritic cell differentiation"/>
    <property type="evidence" value="ECO:0007669"/>
    <property type="project" value="Ensembl"/>
</dbReference>
<evidence type="ECO:0000256" key="10">
    <source>
        <dbReference type="ARBA" id="ARBA00023170"/>
    </source>
</evidence>
<evidence type="ECO:0000256" key="5">
    <source>
        <dbReference type="ARBA" id="ARBA00022734"/>
    </source>
</evidence>
<dbReference type="PROSITE" id="PS50041">
    <property type="entry name" value="C_TYPE_LECTIN_2"/>
    <property type="match status" value="1"/>
</dbReference>
<keyword evidence="10" id="KW-0675">Receptor</keyword>
<evidence type="ECO:0000256" key="12">
    <source>
        <dbReference type="SAM" id="Phobius"/>
    </source>
</evidence>
<dbReference type="GeneTree" id="ENSGT00940000162719"/>
<evidence type="ECO:0000313" key="15">
    <source>
        <dbReference type="Proteomes" id="UP000005225"/>
    </source>
</evidence>
<dbReference type="EMBL" id="AAQR03185315">
    <property type="status" value="NOT_ANNOTATED_CDS"/>
    <property type="molecule type" value="Genomic_DNA"/>
</dbReference>
<evidence type="ECO:0000256" key="1">
    <source>
        <dbReference type="ARBA" id="ARBA00004401"/>
    </source>
</evidence>
<dbReference type="GO" id="GO:0005886">
    <property type="term" value="C:plasma membrane"/>
    <property type="evidence" value="ECO:0007669"/>
    <property type="project" value="UniProtKB-SubCell"/>
</dbReference>
<keyword evidence="8 12" id="KW-0472">Membrane</keyword>
<evidence type="ECO:0000256" key="3">
    <source>
        <dbReference type="ARBA" id="ARBA00022553"/>
    </source>
</evidence>
<dbReference type="Proteomes" id="UP000005225">
    <property type="component" value="Unassembled WGS sequence"/>
</dbReference>
<evidence type="ECO:0000259" key="13">
    <source>
        <dbReference type="PROSITE" id="PS50041"/>
    </source>
</evidence>
<dbReference type="InterPro" id="IPR016186">
    <property type="entry name" value="C-type_lectin-like/link_sf"/>
</dbReference>
<evidence type="ECO:0000256" key="8">
    <source>
        <dbReference type="ARBA" id="ARBA00023136"/>
    </source>
</evidence>
<sequence>MSEEVTYADLRFQGSNKTENTQEFDELKKKAAATPSHVWRHAVLPLGFLCLLLFIGMGVLGVFFILLLNKVKIEKEKFGKLQNINEELERNVSLQLMNNTSSSNELRNLSNTLQKIATKLCYELYRQKSEHKCKPCPTRWLWHEKSCYLLDQEERTWQDSKTACAAQNASLLKINNKSALDFIKPWKLYDYWLGLSPETENTKPHFKKLDDILNSSACFSFRIIENINDLNNMYCGYMHGTYVYYRACGYKSKAICQKMANPVKIESTL</sequence>
<dbReference type="CDD" id="cd03593">
    <property type="entry name" value="CLECT_NK_receptors_like"/>
    <property type="match status" value="1"/>
</dbReference>
<dbReference type="SMART" id="SM00034">
    <property type="entry name" value="CLECT"/>
    <property type="match status" value="1"/>
</dbReference>
<organism evidence="14 15">
    <name type="scientific">Otolemur garnettii</name>
    <name type="common">Small-eared galago</name>
    <name type="synonym">Garnett's greater bushbaby</name>
    <dbReference type="NCBI Taxonomy" id="30611"/>
    <lineage>
        <taxon>Eukaryota</taxon>
        <taxon>Metazoa</taxon>
        <taxon>Chordata</taxon>
        <taxon>Craniata</taxon>
        <taxon>Vertebrata</taxon>
        <taxon>Euteleostomi</taxon>
        <taxon>Mammalia</taxon>
        <taxon>Eutheria</taxon>
        <taxon>Euarchontoglires</taxon>
        <taxon>Primates</taxon>
        <taxon>Strepsirrhini</taxon>
        <taxon>Lorisiformes</taxon>
        <taxon>Galagidae</taxon>
        <taxon>Otolemur</taxon>
    </lineage>
</organism>
<name>H0X9N7_OTOGA</name>
<dbReference type="GO" id="GO:0030545">
    <property type="term" value="F:signaling receptor regulator activity"/>
    <property type="evidence" value="ECO:0007669"/>
    <property type="project" value="InterPro"/>
</dbReference>
<evidence type="ECO:0000256" key="7">
    <source>
        <dbReference type="ARBA" id="ARBA00022989"/>
    </source>
</evidence>
<feature type="transmembrane region" description="Helical" evidence="12">
    <location>
        <begin position="46"/>
        <end position="68"/>
    </location>
</feature>
<dbReference type="HOGENOM" id="CLU_049894_5_1_1"/>
<dbReference type="PANTHER" id="PTHR47647:SF2">
    <property type="entry name" value="C-TYPE LECTIN DOMAIN FAMILY 12 MEMBER A"/>
    <property type="match status" value="1"/>
</dbReference>
<dbReference type="eggNOG" id="KOG4297">
    <property type="taxonomic scope" value="Eukaryota"/>
</dbReference>
<evidence type="ECO:0000256" key="11">
    <source>
        <dbReference type="ARBA" id="ARBA00023180"/>
    </source>
</evidence>
<evidence type="ECO:0000256" key="6">
    <source>
        <dbReference type="ARBA" id="ARBA00022968"/>
    </source>
</evidence>
<dbReference type="InterPro" id="IPR001304">
    <property type="entry name" value="C-type_lectin-like"/>
</dbReference>
<evidence type="ECO:0000256" key="9">
    <source>
        <dbReference type="ARBA" id="ARBA00023157"/>
    </source>
</evidence>
<protein>
    <submittedName>
        <fullName evidence="14">C-type lectin domain family 12 member A</fullName>
    </submittedName>
</protein>
<evidence type="ECO:0000256" key="4">
    <source>
        <dbReference type="ARBA" id="ARBA00022692"/>
    </source>
</evidence>
<reference evidence="14" key="2">
    <citation type="submission" date="2025-08" db="UniProtKB">
        <authorList>
            <consortium name="Ensembl"/>
        </authorList>
    </citation>
    <scope>IDENTIFICATION</scope>
</reference>
<keyword evidence="15" id="KW-1185">Reference proteome</keyword>
<reference evidence="14" key="3">
    <citation type="submission" date="2025-09" db="UniProtKB">
        <authorList>
            <consortium name="Ensembl"/>
        </authorList>
    </citation>
    <scope>IDENTIFICATION</scope>
</reference>
<dbReference type="GO" id="GO:0038187">
    <property type="term" value="F:pattern recognition receptor activity"/>
    <property type="evidence" value="ECO:0007669"/>
    <property type="project" value="Ensembl"/>
</dbReference>
<dbReference type="AlphaFoldDB" id="H0X9N7"/>
<dbReference type="GO" id="GO:1902564">
    <property type="term" value="P:negative regulation of neutrophil activation"/>
    <property type="evidence" value="ECO:0007669"/>
    <property type="project" value="Ensembl"/>
</dbReference>
<keyword evidence="6" id="KW-0735">Signal-anchor</keyword>
<reference evidence="15" key="1">
    <citation type="submission" date="2011-03" db="EMBL/GenBank/DDBJ databases">
        <title>Version 3 of the genome sequence of Otolemur garnettii (Bushbaby).</title>
        <authorList>
            <consortium name="The Broad Institute Genome Sequencing Platform"/>
            <person name="Di Palma F."/>
            <person name="Johnson J."/>
            <person name="Lander E.S."/>
            <person name="Lindblad-Toh K."/>
            <person name="Jaffe D.B."/>
            <person name="Gnerre S."/>
            <person name="MacCallum I."/>
            <person name="Przybylski D."/>
            <person name="Ribeiro F.J."/>
            <person name="Burton J.N."/>
            <person name="Walker B.J."/>
            <person name="Sharpe T."/>
            <person name="Hall G."/>
        </authorList>
    </citation>
    <scope>NUCLEOTIDE SEQUENCE [LARGE SCALE GENOMIC DNA]</scope>
</reference>
<dbReference type="InterPro" id="IPR033992">
    <property type="entry name" value="NKR-like_CTLD"/>
</dbReference>
<dbReference type="FunCoup" id="H0X9N7">
    <property type="interactions" value="102"/>
</dbReference>
<evidence type="ECO:0000256" key="2">
    <source>
        <dbReference type="ARBA" id="ARBA00022475"/>
    </source>
</evidence>
<dbReference type="GO" id="GO:0050777">
    <property type="term" value="P:negative regulation of immune response"/>
    <property type="evidence" value="ECO:0007669"/>
    <property type="project" value="Ensembl"/>
</dbReference>